<dbReference type="GO" id="GO:0004592">
    <property type="term" value="F:pantoate-beta-alanine ligase activity"/>
    <property type="evidence" value="ECO:0007669"/>
    <property type="project" value="UniProtKB-UniRule"/>
</dbReference>
<organism evidence="9 10">
    <name type="scientific">Xiashengella succiniciproducens</name>
    <dbReference type="NCBI Taxonomy" id="2949635"/>
    <lineage>
        <taxon>Bacteria</taxon>
        <taxon>Pseudomonadati</taxon>
        <taxon>Bacteroidota</taxon>
        <taxon>Bacteroidia</taxon>
        <taxon>Marinilabiliales</taxon>
        <taxon>Marinilabiliaceae</taxon>
        <taxon>Xiashengella</taxon>
    </lineage>
</organism>
<dbReference type="HAMAP" id="MF_00158">
    <property type="entry name" value="PanC"/>
    <property type="match status" value="1"/>
</dbReference>
<evidence type="ECO:0000313" key="10">
    <source>
        <dbReference type="Proteomes" id="UP001056426"/>
    </source>
</evidence>
<dbReference type="InterPro" id="IPR014729">
    <property type="entry name" value="Rossmann-like_a/b/a_fold"/>
</dbReference>
<keyword evidence="10" id="KW-1185">Reference proteome</keyword>
<keyword evidence="3 8" id="KW-0436">Ligase</keyword>
<keyword evidence="8" id="KW-0963">Cytoplasm</keyword>
<dbReference type="PANTHER" id="PTHR21299:SF1">
    <property type="entry name" value="PANTOATE--BETA-ALANINE LIGASE"/>
    <property type="match status" value="1"/>
</dbReference>
<dbReference type="InterPro" id="IPR042176">
    <property type="entry name" value="Pantoate_ligase_C"/>
</dbReference>
<dbReference type="Gene3D" id="3.30.1300.10">
    <property type="entry name" value="Pantoate-beta-alanine ligase, C-terminal domain"/>
    <property type="match status" value="1"/>
</dbReference>
<dbReference type="PANTHER" id="PTHR21299">
    <property type="entry name" value="CYTIDYLATE KINASE/PANTOATE-BETA-ALANINE LIGASE"/>
    <property type="match status" value="1"/>
</dbReference>
<comment type="miscellaneous">
    <text evidence="8">The reaction proceeds by a bi uni uni bi ping pong mechanism.</text>
</comment>
<feature type="binding site" evidence="8">
    <location>
        <position position="61"/>
    </location>
    <ligand>
        <name>beta-alanine</name>
        <dbReference type="ChEBI" id="CHEBI:57966"/>
    </ligand>
</feature>
<name>A0A9J6ZPT0_9BACT</name>
<dbReference type="NCBIfam" id="TIGR00125">
    <property type="entry name" value="cyt_tran_rel"/>
    <property type="match status" value="1"/>
</dbReference>
<evidence type="ECO:0000256" key="6">
    <source>
        <dbReference type="ARBA" id="ARBA00022840"/>
    </source>
</evidence>
<comment type="pathway">
    <text evidence="1 8">Cofactor biosynthesis; (R)-pantothenate biosynthesis; (R)-pantothenate from (R)-pantoate and beta-alanine: step 1/1.</text>
</comment>
<accession>A0A9J6ZPT0</accession>
<dbReference type="KEGG" id="alkq:M9189_12445"/>
<evidence type="ECO:0000256" key="2">
    <source>
        <dbReference type="ARBA" id="ARBA00009256"/>
    </source>
</evidence>
<evidence type="ECO:0000256" key="5">
    <source>
        <dbReference type="ARBA" id="ARBA00022741"/>
    </source>
</evidence>
<keyword evidence="4 8" id="KW-0566">Pantothenate biosynthesis</keyword>
<dbReference type="NCBIfam" id="TIGR00018">
    <property type="entry name" value="panC"/>
    <property type="match status" value="1"/>
</dbReference>
<dbReference type="GO" id="GO:0015940">
    <property type="term" value="P:pantothenate biosynthetic process"/>
    <property type="evidence" value="ECO:0007669"/>
    <property type="project" value="UniProtKB-UniRule"/>
</dbReference>
<comment type="function">
    <text evidence="8">Catalyzes the condensation of pantoate with beta-alanine in an ATP-dependent reaction via a pantoyl-adenylate intermediate.</text>
</comment>
<evidence type="ECO:0000256" key="8">
    <source>
        <dbReference type="HAMAP-Rule" id="MF_00158"/>
    </source>
</evidence>
<keyword evidence="5 8" id="KW-0547">Nucleotide-binding</keyword>
<feature type="active site" description="Proton donor" evidence="8">
    <location>
        <position position="37"/>
    </location>
</feature>
<feature type="binding site" evidence="8">
    <location>
        <position position="176"/>
    </location>
    <ligand>
        <name>ATP</name>
        <dbReference type="ChEBI" id="CHEBI:30616"/>
    </ligand>
</feature>
<sequence length="282" mass="31543">MEIITTSSSISSKVEELKTAGKTIGFVPTMGALHEGHLSLVRIASGHCDVVVVSVFVNPTQFNDPKDLERYPRDLQKDAKLLSETRCELIFAPTVQDIYPEPDTRVFDFGLIDKVMEGKYRPGHFNGVAQVVSRLFDIVKPHKAFFGEKDFQQLAVIREMVRQLKLEVEIVACPIVREADGLAMSSRNLLLNEKQRNSAPFIARTLFESCKFAATHNVGDTVKYVIDSVDATPELKTEYFSIVDGNTLQEVSSWDESDYIVGCIAVHTGEIRLIDNVVYKKA</sequence>
<evidence type="ECO:0000256" key="4">
    <source>
        <dbReference type="ARBA" id="ARBA00022655"/>
    </source>
</evidence>
<protein>
    <recommendedName>
        <fullName evidence="8">Pantothenate synthetase</fullName>
        <shortName evidence="8">PS</shortName>
        <ecNumber evidence="8">6.3.2.1</ecNumber>
    </recommendedName>
    <alternativeName>
        <fullName evidence="8">Pantoate--beta-alanine ligase</fullName>
    </alternativeName>
    <alternativeName>
        <fullName evidence="8">Pantoate-activating enzyme</fullName>
    </alternativeName>
</protein>
<dbReference type="EC" id="6.3.2.1" evidence="8"/>
<evidence type="ECO:0000256" key="1">
    <source>
        <dbReference type="ARBA" id="ARBA00004990"/>
    </source>
</evidence>
<dbReference type="AlphaFoldDB" id="A0A9J6ZPT0"/>
<proteinExistence type="inferred from homology"/>
<feature type="binding site" evidence="8">
    <location>
        <begin position="147"/>
        <end position="150"/>
    </location>
    <ligand>
        <name>ATP</name>
        <dbReference type="ChEBI" id="CHEBI:30616"/>
    </ligand>
</feature>
<dbReference type="EMBL" id="CP098400">
    <property type="protein sequence ID" value="URW79657.1"/>
    <property type="molecule type" value="Genomic_DNA"/>
</dbReference>
<evidence type="ECO:0000313" key="9">
    <source>
        <dbReference type="EMBL" id="URW79657.1"/>
    </source>
</evidence>
<evidence type="ECO:0000256" key="7">
    <source>
        <dbReference type="ARBA" id="ARBA00048258"/>
    </source>
</evidence>
<dbReference type="InterPro" id="IPR004821">
    <property type="entry name" value="Cyt_trans-like"/>
</dbReference>
<reference evidence="9" key="2">
    <citation type="submission" date="2022-06" db="EMBL/GenBank/DDBJ databases">
        <title>Xiashengella guii gen. nov. sp. nov., a bacterium isolated form anaerobic digestion tank.</title>
        <authorList>
            <person name="Huang H."/>
        </authorList>
    </citation>
    <scope>NUCLEOTIDE SEQUENCE</scope>
    <source>
        <strain evidence="9">Ai-910</strain>
    </source>
</reference>
<keyword evidence="6 8" id="KW-0067">ATP-binding</keyword>
<dbReference type="Proteomes" id="UP001056426">
    <property type="component" value="Chromosome"/>
</dbReference>
<feature type="binding site" evidence="8">
    <location>
        <position position="61"/>
    </location>
    <ligand>
        <name>(R)-pantoate</name>
        <dbReference type="ChEBI" id="CHEBI:15980"/>
    </ligand>
</feature>
<dbReference type="RefSeq" id="WP_250723680.1">
    <property type="nucleotide sequence ID" value="NZ_CP098400.1"/>
</dbReference>
<feature type="binding site" evidence="8">
    <location>
        <position position="153"/>
    </location>
    <ligand>
        <name>(R)-pantoate</name>
        <dbReference type="ChEBI" id="CHEBI:15980"/>
    </ligand>
</feature>
<feature type="binding site" evidence="8">
    <location>
        <begin position="184"/>
        <end position="187"/>
    </location>
    <ligand>
        <name>ATP</name>
        <dbReference type="ChEBI" id="CHEBI:30616"/>
    </ligand>
</feature>
<dbReference type="SUPFAM" id="SSF52374">
    <property type="entry name" value="Nucleotidylyl transferase"/>
    <property type="match status" value="1"/>
</dbReference>
<feature type="binding site" evidence="8">
    <location>
        <begin position="30"/>
        <end position="37"/>
    </location>
    <ligand>
        <name>ATP</name>
        <dbReference type="ChEBI" id="CHEBI:30616"/>
    </ligand>
</feature>
<evidence type="ECO:0000256" key="3">
    <source>
        <dbReference type="ARBA" id="ARBA00022598"/>
    </source>
</evidence>
<reference evidence="9" key="1">
    <citation type="submission" date="2022-05" db="EMBL/GenBank/DDBJ databases">
        <authorList>
            <person name="Sun X."/>
        </authorList>
    </citation>
    <scope>NUCLEOTIDE SEQUENCE</scope>
    <source>
        <strain evidence="9">Ai-910</strain>
    </source>
</reference>
<dbReference type="Pfam" id="PF02569">
    <property type="entry name" value="Pantoate_ligase"/>
    <property type="match status" value="1"/>
</dbReference>
<dbReference type="Gene3D" id="3.40.50.620">
    <property type="entry name" value="HUPs"/>
    <property type="match status" value="1"/>
</dbReference>
<comment type="subcellular location">
    <subcellularLocation>
        <location evidence="8">Cytoplasm</location>
    </subcellularLocation>
</comment>
<dbReference type="GO" id="GO:0005524">
    <property type="term" value="F:ATP binding"/>
    <property type="evidence" value="ECO:0007669"/>
    <property type="project" value="UniProtKB-KW"/>
</dbReference>
<dbReference type="InterPro" id="IPR003721">
    <property type="entry name" value="Pantoate_ligase"/>
</dbReference>
<comment type="catalytic activity">
    <reaction evidence="7 8">
        <text>(R)-pantoate + beta-alanine + ATP = (R)-pantothenate + AMP + diphosphate + H(+)</text>
        <dbReference type="Rhea" id="RHEA:10912"/>
        <dbReference type="ChEBI" id="CHEBI:15378"/>
        <dbReference type="ChEBI" id="CHEBI:15980"/>
        <dbReference type="ChEBI" id="CHEBI:29032"/>
        <dbReference type="ChEBI" id="CHEBI:30616"/>
        <dbReference type="ChEBI" id="CHEBI:33019"/>
        <dbReference type="ChEBI" id="CHEBI:57966"/>
        <dbReference type="ChEBI" id="CHEBI:456215"/>
        <dbReference type="EC" id="6.3.2.1"/>
    </reaction>
</comment>
<gene>
    <name evidence="8 9" type="primary">panC</name>
    <name evidence="9" type="ORF">M9189_12445</name>
</gene>
<dbReference type="GO" id="GO:0005829">
    <property type="term" value="C:cytosol"/>
    <property type="evidence" value="ECO:0007669"/>
    <property type="project" value="TreeGrafter"/>
</dbReference>
<dbReference type="FunFam" id="3.40.50.620:FF:000013">
    <property type="entry name" value="Pantothenate synthetase"/>
    <property type="match status" value="1"/>
</dbReference>
<dbReference type="CDD" id="cd00560">
    <property type="entry name" value="PanC"/>
    <property type="match status" value="1"/>
</dbReference>
<comment type="subunit">
    <text evidence="8">Homodimer.</text>
</comment>
<comment type="similarity">
    <text evidence="2 8">Belongs to the pantothenate synthetase family.</text>
</comment>